<evidence type="ECO:0000256" key="2">
    <source>
        <dbReference type="ARBA" id="ARBA00022448"/>
    </source>
</evidence>
<evidence type="ECO:0000256" key="3">
    <source>
        <dbReference type="ARBA" id="ARBA00022729"/>
    </source>
</evidence>
<dbReference type="RefSeq" id="WP_268901638.1">
    <property type="nucleotide sequence ID" value="NZ_JAKNQU010000003.1"/>
</dbReference>
<dbReference type="EMBL" id="JAKNQU010000003">
    <property type="protein sequence ID" value="MCZ0927189.1"/>
    <property type="molecule type" value="Genomic_DNA"/>
</dbReference>
<keyword evidence="5" id="KW-1185">Reference proteome</keyword>
<evidence type="ECO:0000313" key="4">
    <source>
        <dbReference type="EMBL" id="MCZ0927189.1"/>
    </source>
</evidence>
<proteinExistence type="inferred from homology"/>
<gene>
    <name evidence="4" type="ORF">L0635_08865</name>
</gene>
<keyword evidence="2" id="KW-0813">Transport</keyword>
<dbReference type="InterPro" id="IPR004682">
    <property type="entry name" value="TRAP_DctP"/>
</dbReference>
<dbReference type="InterPro" id="IPR018389">
    <property type="entry name" value="DctP_fam"/>
</dbReference>
<dbReference type="Pfam" id="PF03480">
    <property type="entry name" value="DctP"/>
    <property type="match status" value="1"/>
</dbReference>
<dbReference type="PANTHER" id="PTHR33376:SF7">
    <property type="entry name" value="C4-DICARBOXYLATE-BINDING PROTEIN DCTB"/>
    <property type="match status" value="1"/>
</dbReference>
<protein>
    <submittedName>
        <fullName evidence="4">TRAP transporter substrate-binding protein</fullName>
    </submittedName>
</protein>
<dbReference type="NCBIfam" id="TIGR00787">
    <property type="entry name" value="dctP"/>
    <property type="match status" value="1"/>
</dbReference>
<dbReference type="InterPro" id="IPR038404">
    <property type="entry name" value="TRAP_DctP_sf"/>
</dbReference>
<comment type="similarity">
    <text evidence="1">Belongs to the bacterial solute-binding protein 7 family.</text>
</comment>
<dbReference type="Proteomes" id="UP001321125">
    <property type="component" value="Unassembled WGS sequence"/>
</dbReference>
<evidence type="ECO:0000313" key="5">
    <source>
        <dbReference type="Proteomes" id="UP001321125"/>
    </source>
</evidence>
<dbReference type="PANTHER" id="PTHR33376">
    <property type="match status" value="1"/>
</dbReference>
<dbReference type="PIRSF" id="PIRSF006470">
    <property type="entry name" value="DctB"/>
    <property type="match status" value="1"/>
</dbReference>
<dbReference type="CDD" id="cd13603">
    <property type="entry name" value="PBP2_TRAP_Siap_TeaA_like"/>
    <property type="match status" value="1"/>
</dbReference>
<dbReference type="Gene3D" id="3.40.190.170">
    <property type="entry name" value="Bacterial extracellular solute-binding protein, family 7"/>
    <property type="match status" value="1"/>
</dbReference>
<evidence type="ECO:0000256" key="1">
    <source>
        <dbReference type="ARBA" id="ARBA00009023"/>
    </source>
</evidence>
<comment type="caution">
    <text evidence="4">The sequence shown here is derived from an EMBL/GenBank/DDBJ whole genome shotgun (WGS) entry which is preliminary data.</text>
</comment>
<reference evidence="4 5" key="1">
    <citation type="submission" date="2022-02" db="EMBL/GenBank/DDBJ databases">
        <title>Study of halophilic communities from a Mexican lake.</title>
        <authorList>
            <person name="Hernandez-Soto L.M."/>
            <person name="Martinez-Abarca F."/>
            <person name="Ramirez-Saad H.C."/>
            <person name="Aguirre-Garrido J.F."/>
        </authorList>
    </citation>
    <scope>NUCLEOTIDE SEQUENCE [LARGE SCALE GENOMIC DNA]</scope>
    <source>
        <strain evidence="4 5">Hjan13</strain>
    </source>
</reference>
<keyword evidence="3" id="KW-0732">Signal</keyword>
<name>A0ABT4IU42_9GAMM</name>
<organism evidence="4 5">
    <name type="scientific">Vreelandella janggokensis</name>
    <dbReference type="NCBI Taxonomy" id="370767"/>
    <lineage>
        <taxon>Bacteria</taxon>
        <taxon>Pseudomonadati</taxon>
        <taxon>Pseudomonadota</taxon>
        <taxon>Gammaproteobacteria</taxon>
        <taxon>Oceanospirillales</taxon>
        <taxon>Halomonadaceae</taxon>
        <taxon>Vreelandella</taxon>
    </lineage>
</organism>
<sequence length="364" mass="41293">MQTLYFTLFWSVEIIFHEGLLVDSWYTSGLQMMYQRQKEIMMKKSIAVGIIALASIYSTSSWAESLVLRAGHSANLSEPYQKGLEKFAEVVERETNGEVTVQIFPNNQLGNEREMIEGLLLGTLDITVPTNGVLTNFVSELSIFDLPFLFDDRQHMYRVMDGEVGERLADSMQDNGFKLLGFYEAGVRHIVTQEPVNSIEDLERQRIRTMQIPAHVASFNAFGANASPLAYSELYAALEAGVVDGAEAAFTNYQAQRFYEVAPYLAEVSWTTLVADLVMSEDRFQSLPENVQQALMTAGKESAQYERQVYAEMDARIREELLSAGVEFTQPELEPFRERSQAVYSEFVDTDQKQELLDVIEQLR</sequence>
<accession>A0ABT4IU42</accession>
<dbReference type="NCBIfam" id="NF037995">
    <property type="entry name" value="TRAP_S1"/>
    <property type="match status" value="1"/>
</dbReference>